<proteinExistence type="predicted"/>
<reference evidence="1 2" key="1">
    <citation type="submission" date="2017-04" db="EMBL/GenBank/DDBJ databases">
        <authorList>
            <person name="Afonso C.L."/>
            <person name="Miller P.J."/>
            <person name="Scott M.A."/>
            <person name="Spackman E."/>
            <person name="Goraichik I."/>
            <person name="Dimitrov K.M."/>
            <person name="Suarez D.L."/>
            <person name="Swayne D.E."/>
        </authorList>
    </citation>
    <scope>NUCLEOTIDE SEQUENCE [LARGE SCALE GENOMIC DNA]</scope>
    <source>
        <strain evidence="1 2">DSM 13146</strain>
    </source>
</reference>
<sequence length="224" mass="25297">MPTRNGFWQEKLKAYIQDRTRELGDGHLALRPPTRQALERLLQDPLFQDQEAVLEAALTDPYFPLGQIPRTVLADVVGMRFFVSKRRPEIQGSLTRAVIAMARLFLRVREDLKRHGNPNRVTGIPLDGRPHPLSPSGWCRLCGTCCQIGGVRAVAPPGMTYPPAWVRMIQGEADPDQFLCPFLFQYFGREIYFCAIHRIKPRACADFGPEDCARCAQDIALHGL</sequence>
<accession>A0A1W1XUC4</accession>
<gene>
    <name evidence="1" type="ORF">SAMN02746041_02986</name>
</gene>
<protein>
    <submittedName>
        <fullName evidence="1">Uncharacterized protein</fullName>
    </submittedName>
</protein>
<name>A0A1W1XUC4_9BACT</name>
<keyword evidence="2" id="KW-1185">Reference proteome</keyword>
<dbReference type="AlphaFoldDB" id="A0A1W1XUC4"/>
<evidence type="ECO:0000313" key="2">
    <source>
        <dbReference type="Proteomes" id="UP000192783"/>
    </source>
</evidence>
<evidence type="ECO:0000313" key="1">
    <source>
        <dbReference type="EMBL" id="SMC27569.1"/>
    </source>
</evidence>
<dbReference type="Proteomes" id="UP000192783">
    <property type="component" value="Unassembled WGS sequence"/>
</dbReference>
<dbReference type="OrthoDB" id="5508276at2"/>
<dbReference type="RefSeq" id="WP_139796667.1">
    <property type="nucleotide sequence ID" value="NZ_FWXF01000022.1"/>
</dbReference>
<dbReference type="EMBL" id="FWXF01000022">
    <property type="protein sequence ID" value="SMC27569.1"/>
    <property type="molecule type" value="Genomic_DNA"/>
</dbReference>
<organism evidence="1 2">
    <name type="scientific">Desulfacinum hydrothermale DSM 13146</name>
    <dbReference type="NCBI Taxonomy" id="1121390"/>
    <lineage>
        <taxon>Bacteria</taxon>
        <taxon>Pseudomonadati</taxon>
        <taxon>Thermodesulfobacteriota</taxon>
        <taxon>Syntrophobacteria</taxon>
        <taxon>Syntrophobacterales</taxon>
        <taxon>Syntrophobacteraceae</taxon>
        <taxon>Desulfacinum</taxon>
    </lineage>
</organism>